<reference evidence="3 4" key="1">
    <citation type="submission" date="2018-09" db="EMBL/GenBank/DDBJ databases">
        <title>Discovery and Ecogenomic Context for Candidatus Cryosericales, a Global Caldiserica Order Active in Thawing Permafrost.</title>
        <authorList>
            <person name="Martinez M.A."/>
            <person name="Woodcroft B.J."/>
            <person name="Ignacio Espinoza J.C."/>
            <person name="Zayed A."/>
            <person name="Singleton C.M."/>
            <person name="Boyd J."/>
            <person name="Li Y.-F."/>
            <person name="Purvine S."/>
            <person name="Maughan H."/>
            <person name="Hodgkins S.B."/>
            <person name="Anderson D."/>
            <person name="Sederholm M."/>
            <person name="Temperton B."/>
            <person name="Saleska S.R."/>
            <person name="Tyson G.W."/>
            <person name="Rich V.I."/>
        </authorList>
    </citation>
    <scope>NUCLEOTIDE SEQUENCE [LARGE SCALE GENOMIC DNA]</scope>
    <source>
        <strain evidence="2 3">SMC2</strain>
        <strain evidence="1 4">SMC3</strain>
    </source>
</reference>
<accession>A0A398DCE0</accession>
<evidence type="ECO:0000313" key="4">
    <source>
        <dbReference type="Proteomes" id="UP000266042"/>
    </source>
</evidence>
<organism evidence="1 4">
    <name type="scientific">Candidatus Cryosericum hinesii</name>
    <dbReference type="NCBI Taxonomy" id="2290915"/>
    <lineage>
        <taxon>Bacteria</taxon>
        <taxon>Pseudomonadati</taxon>
        <taxon>Caldisericota/Cryosericota group</taxon>
        <taxon>Candidatus Cryosericota</taxon>
        <taxon>Candidatus Cryosericia</taxon>
        <taxon>Candidatus Cryosericales</taxon>
        <taxon>Candidatus Cryosericaceae</taxon>
        <taxon>Candidatus Cryosericum</taxon>
    </lineage>
</organism>
<sequence>MSKKGLLLCVCQGTCPSFQAMDTFEVLNTLRRENIFEWVGVHPQLCAEDGDRYLRELLKGAEIDELYVAACDPAMQKKMYRDAFDSAGFARDKHIGIEIRNMNTEQVVNKIREAVSEREQSESKPA</sequence>
<gene>
    <name evidence="2" type="ORF">SMC2_04005</name>
    <name evidence="1" type="ORF">SMC3_07145</name>
</gene>
<dbReference type="RefSeq" id="WP_119086906.1">
    <property type="nucleotide sequence ID" value="NZ_QXIV01000008.1"/>
</dbReference>
<dbReference type="EMBL" id="QXIX01000032">
    <property type="protein sequence ID" value="RIE14082.1"/>
    <property type="molecule type" value="Genomic_DNA"/>
</dbReference>
<evidence type="ECO:0000313" key="1">
    <source>
        <dbReference type="EMBL" id="RIE12163.1"/>
    </source>
</evidence>
<evidence type="ECO:0000313" key="3">
    <source>
        <dbReference type="Proteomes" id="UP000265724"/>
    </source>
</evidence>
<name>A0A398DCE0_9BACT</name>
<protein>
    <submittedName>
        <fullName evidence="1">Heterodisulfide reductase subunit A-like protein</fullName>
    </submittedName>
</protein>
<dbReference type="AlphaFoldDB" id="A0A398DCE0"/>
<dbReference type="Proteomes" id="UP000266042">
    <property type="component" value="Unassembled WGS sequence"/>
</dbReference>
<dbReference type="Proteomes" id="UP000265724">
    <property type="component" value="Unassembled WGS sequence"/>
</dbReference>
<dbReference type="EMBL" id="QXIW01000031">
    <property type="protein sequence ID" value="RIE12163.1"/>
    <property type="molecule type" value="Genomic_DNA"/>
</dbReference>
<keyword evidence="3" id="KW-1185">Reference proteome</keyword>
<proteinExistence type="predicted"/>
<evidence type="ECO:0000313" key="2">
    <source>
        <dbReference type="EMBL" id="RIE14082.1"/>
    </source>
</evidence>
<comment type="caution">
    <text evidence="1">The sequence shown here is derived from an EMBL/GenBank/DDBJ whole genome shotgun (WGS) entry which is preliminary data.</text>
</comment>